<name>A0A1B6CSL9_9HEMI</name>
<protein>
    <submittedName>
        <fullName evidence="1">Uncharacterized protein</fullName>
    </submittedName>
</protein>
<dbReference type="PANTHER" id="PTHR21398">
    <property type="entry name" value="AGAP007094-PA"/>
    <property type="match status" value="1"/>
</dbReference>
<dbReference type="Pfam" id="PF07841">
    <property type="entry name" value="DM4_12"/>
    <property type="match status" value="1"/>
</dbReference>
<evidence type="ECO:0000313" key="1">
    <source>
        <dbReference type="EMBL" id="JAS16391.1"/>
    </source>
</evidence>
<dbReference type="PANTHER" id="PTHR21398:SF11">
    <property type="entry name" value="HDC15381-RELATED"/>
    <property type="match status" value="1"/>
</dbReference>
<dbReference type="InterPro" id="IPR006631">
    <property type="entry name" value="DM4_12"/>
</dbReference>
<sequence>MYWQLSSSAVEVIFGWVIPLDVKLPIAIIYNHNFQFQYQTVDNSSQVSYVLSGGRSIHRSKRAVITRNHVYDILEKLMEKNQVNKECLLRAICETRTFPLAHNGIFGEIMEHVLRPRSKSSEDSYSKAWQLGSQDIDCKTYYSLCPHGHSILDEITYYK</sequence>
<accession>A0A1B6CSL9</accession>
<proteinExistence type="predicted"/>
<dbReference type="SMART" id="SM00718">
    <property type="entry name" value="DM4_12"/>
    <property type="match status" value="1"/>
</dbReference>
<gene>
    <name evidence="1" type="ORF">g.18990</name>
</gene>
<dbReference type="EMBL" id="GEDC01020907">
    <property type="protein sequence ID" value="JAS16391.1"/>
    <property type="molecule type" value="Transcribed_RNA"/>
</dbReference>
<dbReference type="AlphaFoldDB" id="A0A1B6CSL9"/>
<reference evidence="1" key="1">
    <citation type="submission" date="2015-12" db="EMBL/GenBank/DDBJ databases">
        <title>De novo transcriptome assembly of four potential Pierce s Disease insect vectors from Arizona vineyards.</title>
        <authorList>
            <person name="Tassone E.E."/>
        </authorList>
    </citation>
    <scope>NUCLEOTIDE SEQUENCE</scope>
</reference>
<organism evidence="1">
    <name type="scientific">Clastoptera arizonana</name>
    <name type="common">Arizona spittle bug</name>
    <dbReference type="NCBI Taxonomy" id="38151"/>
    <lineage>
        <taxon>Eukaryota</taxon>
        <taxon>Metazoa</taxon>
        <taxon>Ecdysozoa</taxon>
        <taxon>Arthropoda</taxon>
        <taxon>Hexapoda</taxon>
        <taxon>Insecta</taxon>
        <taxon>Pterygota</taxon>
        <taxon>Neoptera</taxon>
        <taxon>Paraneoptera</taxon>
        <taxon>Hemiptera</taxon>
        <taxon>Auchenorrhyncha</taxon>
        <taxon>Cercopoidea</taxon>
        <taxon>Clastopteridae</taxon>
        <taxon>Clastoptera</taxon>
    </lineage>
</organism>